<dbReference type="Proteomes" id="UP000320359">
    <property type="component" value="Unassembled WGS sequence"/>
</dbReference>
<dbReference type="Gene3D" id="1.10.287.130">
    <property type="match status" value="1"/>
</dbReference>
<keyword evidence="5" id="KW-0597">Phosphoprotein</keyword>
<dbReference type="InterPro" id="IPR036097">
    <property type="entry name" value="HisK_dim/P_sf"/>
</dbReference>
<evidence type="ECO:0000256" key="4">
    <source>
        <dbReference type="ARBA" id="ARBA00022475"/>
    </source>
</evidence>
<evidence type="ECO:0000256" key="3">
    <source>
        <dbReference type="ARBA" id="ARBA00012438"/>
    </source>
</evidence>
<evidence type="ECO:0000256" key="5">
    <source>
        <dbReference type="ARBA" id="ARBA00022553"/>
    </source>
</evidence>
<dbReference type="Pfam" id="PF02518">
    <property type="entry name" value="HATPase_c"/>
    <property type="match status" value="1"/>
</dbReference>
<feature type="transmembrane region" description="Helical" evidence="10">
    <location>
        <begin position="124"/>
        <end position="142"/>
    </location>
</feature>
<sequence length="406" mass="45917">MRRLLTHFYVFLLLAIIGLGWSLEQVWRDYQPEIPPWFSALTQSVSSLTAQAESPDQLSEQIGLAVVVVGDGRVGWPEAEQRRLQQGEALPVFSADQSLYLYLKKDDVVWRIGPIADGTESTNYWYHLLFFVLLALLTTLWIRPLARDLHSLESHLNTFATDQSQTLQLPKRSLIQGLANSFNRMRNQIQHLLGLQRELTSAVSHDLRTPLARMKFILEMPDSPEVREALSENVEEMESLVETLLDYARLEGQEELLELSAVNLTELCENLAEKLEQLPGPPISLHLPAQCVVACDGHYLERAIQNLVQNARRHALAKVAVHIEPSPKHIQIHVDDDGSGIADHEKERVLQPFVRLETSRSRQSGGVGLGLTIVARIVEWHHGRIDITRSPLGGSRFTMTLPRRTQ</sequence>
<protein>
    <recommendedName>
        <fullName evidence="3">histidine kinase</fullName>
        <ecNumber evidence="3">2.7.13.3</ecNumber>
    </recommendedName>
</protein>
<dbReference type="OrthoDB" id="9804645at2"/>
<dbReference type="GO" id="GO:0005886">
    <property type="term" value="C:plasma membrane"/>
    <property type="evidence" value="ECO:0007669"/>
    <property type="project" value="UniProtKB-SubCell"/>
</dbReference>
<keyword evidence="13" id="KW-1185">Reference proteome</keyword>
<dbReference type="RefSeq" id="WP_143235668.1">
    <property type="nucleotide sequence ID" value="NZ_VJWL01000002.1"/>
</dbReference>
<dbReference type="PANTHER" id="PTHR44936:SF10">
    <property type="entry name" value="SENSOR PROTEIN RSTB"/>
    <property type="match status" value="1"/>
</dbReference>
<dbReference type="SUPFAM" id="SSF47384">
    <property type="entry name" value="Homodimeric domain of signal transducing histidine kinase"/>
    <property type="match status" value="1"/>
</dbReference>
<dbReference type="Pfam" id="PF00512">
    <property type="entry name" value="HisKA"/>
    <property type="match status" value="1"/>
</dbReference>
<gene>
    <name evidence="12" type="ORF">FM042_06770</name>
</gene>
<dbReference type="InterPro" id="IPR003594">
    <property type="entry name" value="HATPase_dom"/>
</dbReference>
<feature type="domain" description="Histidine kinase" evidence="11">
    <location>
        <begin position="202"/>
        <end position="405"/>
    </location>
</feature>
<dbReference type="GO" id="GO:0005524">
    <property type="term" value="F:ATP binding"/>
    <property type="evidence" value="ECO:0007669"/>
    <property type="project" value="UniProtKB-KW"/>
</dbReference>
<dbReference type="GO" id="GO:0000155">
    <property type="term" value="F:phosphorelay sensor kinase activity"/>
    <property type="evidence" value="ECO:0007669"/>
    <property type="project" value="InterPro"/>
</dbReference>
<keyword evidence="9" id="KW-0067">ATP-binding</keyword>
<reference evidence="12 13" key="1">
    <citation type="submission" date="2019-07" db="EMBL/GenBank/DDBJ databases">
        <authorList>
            <person name="Yang M."/>
            <person name="Zhao D."/>
            <person name="Xiang H."/>
        </authorList>
    </citation>
    <scope>NUCLEOTIDE SEQUENCE [LARGE SCALE GENOMIC DNA]</scope>
    <source>
        <strain evidence="12 13">IM1326</strain>
    </source>
</reference>
<evidence type="ECO:0000313" key="12">
    <source>
        <dbReference type="EMBL" id="TRW48683.1"/>
    </source>
</evidence>
<dbReference type="Gene3D" id="3.30.565.10">
    <property type="entry name" value="Histidine kinase-like ATPase, C-terminal domain"/>
    <property type="match status" value="1"/>
</dbReference>
<keyword evidence="10" id="KW-0812">Transmembrane</keyword>
<evidence type="ECO:0000313" key="13">
    <source>
        <dbReference type="Proteomes" id="UP000320359"/>
    </source>
</evidence>
<dbReference type="PANTHER" id="PTHR44936">
    <property type="entry name" value="SENSOR PROTEIN CREC"/>
    <property type="match status" value="1"/>
</dbReference>
<dbReference type="SMART" id="SM00388">
    <property type="entry name" value="HisKA"/>
    <property type="match status" value="1"/>
</dbReference>
<keyword evidence="7" id="KW-0547">Nucleotide-binding</keyword>
<name>A0A552X248_9GAMM</name>
<evidence type="ECO:0000256" key="6">
    <source>
        <dbReference type="ARBA" id="ARBA00022679"/>
    </source>
</evidence>
<keyword evidence="6" id="KW-0808">Transferase</keyword>
<proteinExistence type="predicted"/>
<evidence type="ECO:0000256" key="1">
    <source>
        <dbReference type="ARBA" id="ARBA00000085"/>
    </source>
</evidence>
<keyword evidence="8 12" id="KW-0418">Kinase</keyword>
<keyword evidence="10" id="KW-1133">Transmembrane helix</keyword>
<evidence type="ECO:0000256" key="7">
    <source>
        <dbReference type="ARBA" id="ARBA00022741"/>
    </source>
</evidence>
<organism evidence="12 13">
    <name type="scientific">Aliidiomarina halalkaliphila</name>
    <dbReference type="NCBI Taxonomy" id="2593535"/>
    <lineage>
        <taxon>Bacteria</taxon>
        <taxon>Pseudomonadati</taxon>
        <taxon>Pseudomonadota</taxon>
        <taxon>Gammaproteobacteria</taxon>
        <taxon>Alteromonadales</taxon>
        <taxon>Idiomarinaceae</taxon>
        <taxon>Aliidiomarina</taxon>
    </lineage>
</organism>
<dbReference type="PROSITE" id="PS50109">
    <property type="entry name" value="HIS_KIN"/>
    <property type="match status" value="1"/>
</dbReference>
<accession>A0A552X248</accession>
<dbReference type="InterPro" id="IPR003661">
    <property type="entry name" value="HisK_dim/P_dom"/>
</dbReference>
<dbReference type="SUPFAM" id="SSF55874">
    <property type="entry name" value="ATPase domain of HSP90 chaperone/DNA topoisomerase II/histidine kinase"/>
    <property type="match status" value="1"/>
</dbReference>
<evidence type="ECO:0000256" key="8">
    <source>
        <dbReference type="ARBA" id="ARBA00022777"/>
    </source>
</evidence>
<dbReference type="InterPro" id="IPR005467">
    <property type="entry name" value="His_kinase_dom"/>
</dbReference>
<dbReference type="InterPro" id="IPR004358">
    <property type="entry name" value="Sig_transdc_His_kin-like_C"/>
</dbReference>
<comment type="caution">
    <text evidence="12">The sequence shown here is derived from an EMBL/GenBank/DDBJ whole genome shotgun (WGS) entry which is preliminary data.</text>
</comment>
<dbReference type="EMBL" id="VJWL01000002">
    <property type="protein sequence ID" value="TRW48683.1"/>
    <property type="molecule type" value="Genomic_DNA"/>
</dbReference>
<dbReference type="InterPro" id="IPR050980">
    <property type="entry name" value="2C_sensor_his_kinase"/>
</dbReference>
<keyword evidence="4" id="KW-1003">Cell membrane</keyword>
<evidence type="ECO:0000256" key="10">
    <source>
        <dbReference type="SAM" id="Phobius"/>
    </source>
</evidence>
<dbReference type="SMART" id="SM00387">
    <property type="entry name" value="HATPase_c"/>
    <property type="match status" value="1"/>
</dbReference>
<comment type="subcellular location">
    <subcellularLocation>
        <location evidence="2">Cell membrane</location>
        <topology evidence="2">Multi-pass membrane protein</topology>
    </subcellularLocation>
</comment>
<comment type="catalytic activity">
    <reaction evidence="1">
        <text>ATP + protein L-histidine = ADP + protein N-phospho-L-histidine.</text>
        <dbReference type="EC" id="2.7.13.3"/>
    </reaction>
</comment>
<dbReference type="CDD" id="cd00082">
    <property type="entry name" value="HisKA"/>
    <property type="match status" value="1"/>
</dbReference>
<dbReference type="InterPro" id="IPR036890">
    <property type="entry name" value="HATPase_C_sf"/>
</dbReference>
<dbReference type="PRINTS" id="PR00344">
    <property type="entry name" value="BCTRLSENSOR"/>
</dbReference>
<evidence type="ECO:0000256" key="2">
    <source>
        <dbReference type="ARBA" id="ARBA00004651"/>
    </source>
</evidence>
<evidence type="ECO:0000259" key="11">
    <source>
        <dbReference type="PROSITE" id="PS50109"/>
    </source>
</evidence>
<dbReference type="EC" id="2.7.13.3" evidence="3"/>
<dbReference type="AlphaFoldDB" id="A0A552X248"/>
<evidence type="ECO:0000256" key="9">
    <source>
        <dbReference type="ARBA" id="ARBA00022840"/>
    </source>
</evidence>
<keyword evidence="10" id="KW-0472">Membrane</keyword>